<sequence length="92" mass="10231">MNIARMHTGRQTWLSDEALADEDEDEHGMALLGLERDRDMEKEKKSGMKKWLDLGPVQEHSAANVIAYPPALNGCPEAPKPDPVDAETRPAH</sequence>
<dbReference type="EMBL" id="LN649229">
    <property type="protein sequence ID" value="CEI64705.1"/>
    <property type="molecule type" value="Genomic_DNA"/>
</dbReference>
<accession>A0A2L2TW52</accession>
<feature type="region of interest" description="Disordered" evidence="1">
    <location>
        <begin position="72"/>
        <end position="92"/>
    </location>
</feature>
<dbReference type="Proteomes" id="UP000245910">
    <property type="component" value="Chromosome I"/>
</dbReference>
<dbReference type="AlphaFoldDB" id="A0A2L2TW52"/>
<evidence type="ECO:0000313" key="2">
    <source>
        <dbReference type="EMBL" id="CEI64705.1"/>
    </source>
</evidence>
<reference evidence="3" key="1">
    <citation type="submission" date="2014-10" db="EMBL/GenBank/DDBJ databases">
        <authorList>
            <person name="King R."/>
        </authorList>
    </citation>
    <scope>NUCLEOTIDE SEQUENCE [LARGE SCALE GENOMIC DNA]</scope>
    <source>
        <strain evidence="3">A3/5</strain>
    </source>
</reference>
<protein>
    <submittedName>
        <fullName evidence="2">Uncharacterized protein</fullName>
    </submittedName>
</protein>
<name>A0A2L2TW52_9HYPO</name>
<keyword evidence="3" id="KW-1185">Reference proteome</keyword>
<feature type="compositionally biased region" description="Basic and acidic residues" evidence="1">
    <location>
        <begin position="79"/>
        <end position="92"/>
    </location>
</feature>
<organism evidence="2 3">
    <name type="scientific">Fusarium venenatum</name>
    <dbReference type="NCBI Taxonomy" id="56646"/>
    <lineage>
        <taxon>Eukaryota</taxon>
        <taxon>Fungi</taxon>
        <taxon>Dikarya</taxon>
        <taxon>Ascomycota</taxon>
        <taxon>Pezizomycotina</taxon>
        <taxon>Sordariomycetes</taxon>
        <taxon>Hypocreomycetidae</taxon>
        <taxon>Hypocreales</taxon>
        <taxon>Nectriaceae</taxon>
        <taxon>Fusarium</taxon>
    </lineage>
</organism>
<proteinExistence type="predicted"/>
<evidence type="ECO:0000313" key="3">
    <source>
        <dbReference type="Proteomes" id="UP000245910"/>
    </source>
</evidence>
<evidence type="ECO:0000256" key="1">
    <source>
        <dbReference type="SAM" id="MobiDB-lite"/>
    </source>
</evidence>